<feature type="transmembrane region" description="Helical" evidence="7">
    <location>
        <begin position="347"/>
        <end position="365"/>
    </location>
</feature>
<accession>A0A6N8CPQ8</accession>
<evidence type="ECO:0000256" key="2">
    <source>
        <dbReference type="ARBA" id="ARBA00022448"/>
    </source>
</evidence>
<keyword evidence="6 7" id="KW-0472">Membrane</keyword>
<dbReference type="GO" id="GO:0005886">
    <property type="term" value="C:plasma membrane"/>
    <property type="evidence" value="ECO:0007669"/>
    <property type="project" value="UniProtKB-SubCell"/>
</dbReference>
<evidence type="ECO:0000313" key="10">
    <source>
        <dbReference type="Proteomes" id="UP000440978"/>
    </source>
</evidence>
<dbReference type="RefSeq" id="WP_329602744.1">
    <property type="nucleotide sequence ID" value="NZ_WNHB01000004.1"/>
</dbReference>
<dbReference type="InterPro" id="IPR004840">
    <property type="entry name" value="Amino_acid_permease_CS"/>
</dbReference>
<evidence type="ECO:0000259" key="8">
    <source>
        <dbReference type="Pfam" id="PF00324"/>
    </source>
</evidence>
<keyword evidence="10" id="KW-1185">Reference proteome</keyword>
<evidence type="ECO:0000313" key="9">
    <source>
        <dbReference type="EMBL" id="MTT31137.1"/>
    </source>
</evidence>
<protein>
    <submittedName>
        <fullName evidence="9">Amino acid permease</fullName>
    </submittedName>
</protein>
<feature type="domain" description="Amino acid permease/ SLC12A" evidence="8">
    <location>
        <begin position="33"/>
        <end position="385"/>
    </location>
</feature>
<evidence type="ECO:0000256" key="6">
    <source>
        <dbReference type="ARBA" id="ARBA00023136"/>
    </source>
</evidence>
<evidence type="ECO:0000256" key="7">
    <source>
        <dbReference type="SAM" id="Phobius"/>
    </source>
</evidence>
<keyword evidence="4" id="KW-0029">Amino-acid transport</keyword>
<dbReference type="EMBL" id="WNHB01000004">
    <property type="protein sequence ID" value="MTT31137.1"/>
    <property type="molecule type" value="Genomic_DNA"/>
</dbReference>
<dbReference type="Proteomes" id="UP000440978">
    <property type="component" value="Unassembled WGS sequence"/>
</dbReference>
<comment type="caution">
    <text evidence="9">The sequence shown here is derived from an EMBL/GenBank/DDBJ whole genome shotgun (WGS) entry which is preliminary data.</text>
</comment>
<dbReference type="GO" id="GO:0006865">
    <property type="term" value="P:amino acid transport"/>
    <property type="evidence" value="ECO:0007669"/>
    <property type="project" value="UniProtKB-KW"/>
</dbReference>
<dbReference type="Pfam" id="PF00324">
    <property type="entry name" value="AA_permease"/>
    <property type="match status" value="1"/>
</dbReference>
<sequence length="418" mass="46307">MKFHQLFKQVVTHQKEKQIKKGNGPHLPWWKLSLIGIGSVIGAGYFLGTGLSIHLAGPSILLGYLLAGVTAFFVFSALAEMTVNDPQSGSFRAYSKKAFGSSYGFVIGWMYWLSGLLIMSSEIVALSTFTKFWFPNAPLWTFTICYALLGFGINFMGVRNFGTIESMFAVIKLSTLLAFVVFGVLFLVGFIHPINMTTIEHTSFIQFFPQGVGGLWSALIFIFFSFGGIEVVGIASAELKNKHEIPKAGYGLVIALVSMYLLSLFFVLYLANWTRINTATSPFVSALSAFRFPFIESFFNLIIISAAFSTMVGALFSITQILVALADDGDAPKILKEKNKRGVATKSLLITAMGLAVSILFSFLLPNTLYEYVTTAAGVLLIFKHRCLSPPEICRKFSVRVNDKKDYSRDFLYYNPFI</sequence>
<dbReference type="PROSITE" id="PS00218">
    <property type="entry name" value="AMINO_ACID_PERMEASE_1"/>
    <property type="match status" value="1"/>
</dbReference>
<evidence type="ECO:0000256" key="1">
    <source>
        <dbReference type="ARBA" id="ARBA00004651"/>
    </source>
</evidence>
<dbReference type="InterPro" id="IPR004841">
    <property type="entry name" value="AA-permease/SLC12A_dom"/>
</dbReference>
<dbReference type="Gene3D" id="1.20.1740.10">
    <property type="entry name" value="Amino acid/polyamine transporter I"/>
    <property type="match status" value="1"/>
</dbReference>
<dbReference type="AlphaFoldDB" id="A0A6N8CPQ8"/>
<feature type="transmembrane region" description="Helical" evidence="7">
    <location>
        <begin position="249"/>
        <end position="271"/>
    </location>
</feature>
<feature type="transmembrane region" description="Helical" evidence="7">
    <location>
        <begin position="139"/>
        <end position="158"/>
    </location>
</feature>
<proteinExistence type="predicted"/>
<gene>
    <name evidence="9" type="ORF">GMB86_03800</name>
</gene>
<dbReference type="PIRSF" id="PIRSF006060">
    <property type="entry name" value="AA_transporter"/>
    <property type="match status" value="1"/>
</dbReference>
<feature type="transmembrane region" description="Helical" evidence="7">
    <location>
        <begin position="298"/>
        <end position="326"/>
    </location>
</feature>
<keyword evidence="2" id="KW-0813">Transport</keyword>
<feature type="transmembrane region" description="Helical" evidence="7">
    <location>
        <begin position="60"/>
        <end position="79"/>
    </location>
</feature>
<reference evidence="9 10" key="1">
    <citation type="submission" date="2019-11" db="EMBL/GenBank/DDBJ databases">
        <title>Terrilactibacillus tamarindus sp. nov. BCM23-1 isolated from bark of Tamarindus indica.</title>
        <authorList>
            <person name="Kingkaew E."/>
            <person name="Tanasupawat S."/>
        </authorList>
    </citation>
    <scope>NUCLEOTIDE SEQUENCE [LARGE SCALE GENOMIC DNA]</scope>
    <source>
        <strain evidence="9 10">BCM23-1</strain>
    </source>
</reference>
<evidence type="ECO:0000256" key="4">
    <source>
        <dbReference type="ARBA" id="ARBA00022970"/>
    </source>
</evidence>
<feature type="transmembrane region" description="Helical" evidence="7">
    <location>
        <begin position="29"/>
        <end position="48"/>
    </location>
</feature>
<organism evidence="9 10">
    <name type="scientific">Terrilactibacillus tamarindi</name>
    <dbReference type="NCBI Taxonomy" id="2599694"/>
    <lineage>
        <taxon>Bacteria</taxon>
        <taxon>Bacillati</taxon>
        <taxon>Bacillota</taxon>
        <taxon>Bacilli</taxon>
        <taxon>Bacillales</taxon>
        <taxon>Bacillaceae</taxon>
        <taxon>Terrilactibacillus</taxon>
    </lineage>
</organism>
<dbReference type="PANTHER" id="PTHR43495">
    <property type="entry name" value="GABA PERMEASE"/>
    <property type="match status" value="1"/>
</dbReference>
<feature type="transmembrane region" description="Helical" evidence="7">
    <location>
        <begin position="100"/>
        <end position="119"/>
    </location>
</feature>
<feature type="transmembrane region" description="Helical" evidence="7">
    <location>
        <begin position="170"/>
        <end position="194"/>
    </location>
</feature>
<keyword evidence="3 7" id="KW-0812">Transmembrane</keyword>
<evidence type="ECO:0000256" key="3">
    <source>
        <dbReference type="ARBA" id="ARBA00022692"/>
    </source>
</evidence>
<dbReference type="PANTHER" id="PTHR43495:SF5">
    <property type="entry name" value="GAMMA-AMINOBUTYRIC ACID PERMEASE"/>
    <property type="match status" value="1"/>
</dbReference>
<feature type="transmembrane region" description="Helical" evidence="7">
    <location>
        <begin position="214"/>
        <end position="237"/>
    </location>
</feature>
<evidence type="ECO:0000256" key="5">
    <source>
        <dbReference type="ARBA" id="ARBA00022989"/>
    </source>
</evidence>
<comment type="subcellular location">
    <subcellularLocation>
        <location evidence="1">Cell membrane</location>
        <topology evidence="1">Multi-pass membrane protein</topology>
    </subcellularLocation>
</comment>
<keyword evidence="5 7" id="KW-1133">Transmembrane helix</keyword>
<name>A0A6N8CPQ8_9BACI</name>
<dbReference type="GO" id="GO:0055085">
    <property type="term" value="P:transmembrane transport"/>
    <property type="evidence" value="ECO:0007669"/>
    <property type="project" value="InterPro"/>
</dbReference>